<keyword evidence="6 9" id="KW-0378">Hydrolase</keyword>
<organism evidence="13 14">
    <name type="scientific">Mesorhizobium erdmanii</name>
    <dbReference type="NCBI Taxonomy" id="1777866"/>
    <lineage>
        <taxon>Bacteria</taxon>
        <taxon>Pseudomonadati</taxon>
        <taxon>Pseudomonadota</taxon>
        <taxon>Alphaproteobacteria</taxon>
        <taxon>Hyphomicrobiales</taxon>
        <taxon>Phyllobacteriaceae</taxon>
        <taxon>Mesorhizobium</taxon>
    </lineage>
</organism>
<dbReference type="NCBIfam" id="TIGR00077">
    <property type="entry name" value="lspA"/>
    <property type="match status" value="1"/>
</dbReference>
<comment type="caution">
    <text evidence="9">Lacks conserved residue(s) required for the propagation of feature annotation.</text>
</comment>
<feature type="transmembrane region" description="Helical" evidence="9">
    <location>
        <begin position="62"/>
        <end position="79"/>
    </location>
</feature>
<proteinExistence type="inferred from homology"/>
<keyword evidence="8 9" id="KW-0472">Membrane</keyword>
<evidence type="ECO:0000256" key="7">
    <source>
        <dbReference type="ARBA" id="ARBA00022989"/>
    </source>
</evidence>
<dbReference type="PRINTS" id="PR00781">
    <property type="entry name" value="LIPOSIGPTASE"/>
</dbReference>
<evidence type="ECO:0000256" key="5">
    <source>
        <dbReference type="ARBA" id="ARBA00022750"/>
    </source>
</evidence>
<dbReference type="RefSeq" id="WP_064992117.1">
    <property type="nucleotide sequence ID" value="NZ_CP033361.1"/>
</dbReference>
<dbReference type="Proteomes" id="UP000503339">
    <property type="component" value="Chromosome"/>
</dbReference>
<evidence type="ECO:0000256" key="4">
    <source>
        <dbReference type="ARBA" id="ARBA00022692"/>
    </source>
</evidence>
<dbReference type="AlphaFoldDB" id="A0A6M7US39"/>
<evidence type="ECO:0000256" key="12">
    <source>
        <dbReference type="SAM" id="MobiDB-lite"/>
    </source>
</evidence>
<feature type="transmembrane region" description="Helical" evidence="9">
    <location>
        <begin position="122"/>
        <end position="145"/>
    </location>
</feature>
<feature type="region of interest" description="Disordered" evidence="12">
    <location>
        <begin position="154"/>
        <end position="175"/>
    </location>
</feature>
<protein>
    <recommendedName>
        <fullName evidence="9">Lipoprotein signal peptidase</fullName>
        <ecNumber evidence="9">3.4.23.36</ecNumber>
    </recommendedName>
    <alternativeName>
        <fullName evidence="9">Prolipoprotein signal peptidase</fullName>
    </alternativeName>
    <alternativeName>
        <fullName evidence="9">Signal peptidase II</fullName>
        <shortName evidence="9">SPase II</shortName>
    </alternativeName>
</protein>
<evidence type="ECO:0000256" key="3">
    <source>
        <dbReference type="ARBA" id="ARBA00022670"/>
    </source>
</evidence>
<evidence type="ECO:0000256" key="10">
    <source>
        <dbReference type="RuleBase" id="RU000594"/>
    </source>
</evidence>
<gene>
    <name evidence="9" type="primary">lspA</name>
    <name evidence="13" type="ORF">EB233_09360</name>
</gene>
<dbReference type="UniPathway" id="UPA00665"/>
<dbReference type="HAMAP" id="MF_00161">
    <property type="entry name" value="LspA"/>
    <property type="match status" value="1"/>
</dbReference>
<keyword evidence="3 9" id="KW-0645">Protease</keyword>
<keyword evidence="5 9" id="KW-0064">Aspartyl protease</keyword>
<dbReference type="GO" id="GO:0004190">
    <property type="term" value="F:aspartic-type endopeptidase activity"/>
    <property type="evidence" value="ECO:0007669"/>
    <property type="project" value="UniProtKB-UniRule"/>
</dbReference>
<dbReference type="KEGG" id="merd:EB233_09360"/>
<feature type="active site" evidence="9">
    <location>
        <position position="133"/>
    </location>
</feature>
<evidence type="ECO:0000256" key="2">
    <source>
        <dbReference type="ARBA" id="ARBA00022475"/>
    </source>
</evidence>
<evidence type="ECO:0000256" key="1">
    <source>
        <dbReference type="ARBA" id="ARBA00006139"/>
    </source>
</evidence>
<evidence type="ECO:0000256" key="8">
    <source>
        <dbReference type="ARBA" id="ARBA00023136"/>
    </source>
</evidence>
<dbReference type="EMBL" id="CP033361">
    <property type="protein sequence ID" value="QKC79702.1"/>
    <property type="molecule type" value="Genomic_DNA"/>
</dbReference>
<keyword evidence="14" id="KW-1185">Reference proteome</keyword>
<evidence type="ECO:0000313" key="13">
    <source>
        <dbReference type="EMBL" id="QKC79702.1"/>
    </source>
</evidence>
<feature type="compositionally biased region" description="Low complexity" evidence="12">
    <location>
        <begin position="160"/>
        <end position="175"/>
    </location>
</feature>
<reference evidence="13 14" key="1">
    <citation type="submission" date="2018-10" db="EMBL/GenBank/DDBJ databases">
        <authorList>
            <person name="Perry B.J."/>
            <person name="Sullivan J.T."/>
            <person name="Murphy R.J.T."/>
            <person name="Ramsay J.P."/>
            <person name="Ronson C.W."/>
        </authorList>
    </citation>
    <scope>NUCLEOTIDE SEQUENCE [LARGE SCALE GENOMIC DNA]</scope>
    <source>
        <strain evidence="13 14">NZP2014</strain>
    </source>
</reference>
<feature type="transmembrane region" description="Helical" evidence="9">
    <location>
        <begin position="91"/>
        <end position="110"/>
    </location>
</feature>
<keyword evidence="7 9" id="KW-1133">Transmembrane helix</keyword>
<evidence type="ECO:0000313" key="14">
    <source>
        <dbReference type="Proteomes" id="UP000503339"/>
    </source>
</evidence>
<comment type="pathway">
    <text evidence="9">Protein modification; lipoprotein biosynthesis (signal peptide cleavage).</text>
</comment>
<evidence type="ECO:0000256" key="9">
    <source>
        <dbReference type="HAMAP-Rule" id="MF_00161"/>
    </source>
</evidence>
<dbReference type="PROSITE" id="PS00855">
    <property type="entry name" value="SPASE_II"/>
    <property type="match status" value="1"/>
</dbReference>
<dbReference type="GO" id="GO:0005886">
    <property type="term" value="C:plasma membrane"/>
    <property type="evidence" value="ECO:0007669"/>
    <property type="project" value="UniProtKB-SubCell"/>
</dbReference>
<keyword evidence="4 9" id="KW-0812">Transmembrane</keyword>
<evidence type="ECO:0000256" key="6">
    <source>
        <dbReference type="ARBA" id="ARBA00022801"/>
    </source>
</evidence>
<comment type="function">
    <text evidence="9 10">This protein specifically catalyzes the removal of signal peptides from prolipoproteins.</text>
</comment>
<comment type="subcellular location">
    <subcellularLocation>
        <location evidence="9">Cell membrane</location>
        <topology evidence="9">Multi-pass membrane protein</topology>
    </subcellularLocation>
</comment>
<comment type="similarity">
    <text evidence="1 9 11">Belongs to the peptidase A8 family.</text>
</comment>
<evidence type="ECO:0000256" key="11">
    <source>
        <dbReference type="RuleBase" id="RU004181"/>
    </source>
</evidence>
<dbReference type="InterPro" id="IPR001872">
    <property type="entry name" value="Peptidase_A8"/>
</dbReference>
<dbReference type="PANTHER" id="PTHR33695">
    <property type="entry name" value="LIPOPROTEIN SIGNAL PEPTIDASE"/>
    <property type="match status" value="1"/>
</dbReference>
<feature type="active site" evidence="9">
    <location>
        <position position="115"/>
    </location>
</feature>
<keyword evidence="2 9" id="KW-1003">Cell membrane</keyword>
<dbReference type="Pfam" id="PF01252">
    <property type="entry name" value="Peptidase_A8"/>
    <property type="match status" value="1"/>
</dbReference>
<dbReference type="EC" id="3.4.23.36" evidence="9"/>
<sequence length="175" mass="18958">MRSWSPYALLVVAAIALDQWIKHLVETGLPFQEKLDLVPFLALFRTYNTGIAFSMFSSFGDTGLVVIAALVVAFVLYLATHTPSGHVSARIGFALIIGGALGNLIDRAVYGHVIDYILFHTPVWSFAVFNLADALISVGAALVVFDELIGWRREPKPSNATPSKATPSKAKPSKD</sequence>
<name>A0A6M7US39_9HYPH</name>
<accession>A0A6M7US39</accession>
<dbReference type="PANTHER" id="PTHR33695:SF1">
    <property type="entry name" value="LIPOPROTEIN SIGNAL PEPTIDASE"/>
    <property type="match status" value="1"/>
</dbReference>
<dbReference type="GO" id="GO:0006508">
    <property type="term" value="P:proteolysis"/>
    <property type="evidence" value="ECO:0007669"/>
    <property type="project" value="UniProtKB-KW"/>
</dbReference>
<comment type="catalytic activity">
    <reaction evidence="9 10">
        <text>Release of signal peptides from bacterial membrane prolipoproteins. Hydrolyzes -Xaa-Yaa-Zaa-|-(S,diacylglyceryl)Cys-, in which Xaa is hydrophobic (preferably Leu), and Yaa (Ala or Ser) and Zaa (Gly or Ala) have small, neutral side chains.</text>
        <dbReference type="EC" id="3.4.23.36"/>
    </reaction>
</comment>